<dbReference type="SUPFAM" id="SSF52980">
    <property type="entry name" value="Restriction endonuclease-like"/>
    <property type="match status" value="1"/>
</dbReference>
<dbReference type="InterPro" id="IPR051703">
    <property type="entry name" value="NF-kappa-B_Signaling_Reg"/>
</dbReference>
<dbReference type="Pfam" id="PF09588">
    <property type="entry name" value="YqaJ"/>
    <property type="match status" value="1"/>
</dbReference>
<accession>A0ABM1J899</accession>
<proteinExistence type="predicted"/>
<evidence type="ECO:0000313" key="2">
    <source>
        <dbReference type="Proteomes" id="UP000694924"/>
    </source>
</evidence>
<dbReference type="PANTHER" id="PTHR46609:SF8">
    <property type="entry name" value="YQAJ VIRAL RECOMBINASE DOMAIN-CONTAINING PROTEIN"/>
    <property type="match status" value="1"/>
</dbReference>
<dbReference type="InterPro" id="IPR011335">
    <property type="entry name" value="Restrct_endonuc-II-like"/>
</dbReference>
<dbReference type="InterPro" id="IPR019080">
    <property type="entry name" value="YqaJ_viral_recombinase"/>
</dbReference>
<protein>
    <submittedName>
        <fullName evidence="3">Uncharacterized protein LOC107072893</fullName>
    </submittedName>
</protein>
<dbReference type="PANTHER" id="PTHR46609">
    <property type="entry name" value="EXONUCLEASE, PHAGE-TYPE/RECB, C-TERMINAL DOMAIN-CONTAINING PROTEIN"/>
    <property type="match status" value="1"/>
</dbReference>
<dbReference type="RefSeq" id="XP_015188687.1">
    <property type="nucleotide sequence ID" value="XM_015333201.1"/>
</dbReference>
<evidence type="ECO:0000313" key="3">
    <source>
        <dbReference type="RefSeq" id="XP_015188687.1"/>
    </source>
</evidence>
<organism evidence="2 3">
    <name type="scientific">Polistes dominula</name>
    <name type="common">European paper wasp</name>
    <name type="synonym">Vespa dominula</name>
    <dbReference type="NCBI Taxonomy" id="743375"/>
    <lineage>
        <taxon>Eukaryota</taxon>
        <taxon>Metazoa</taxon>
        <taxon>Ecdysozoa</taxon>
        <taxon>Arthropoda</taxon>
        <taxon>Hexapoda</taxon>
        <taxon>Insecta</taxon>
        <taxon>Pterygota</taxon>
        <taxon>Neoptera</taxon>
        <taxon>Endopterygota</taxon>
        <taxon>Hymenoptera</taxon>
        <taxon>Apocrita</taxon>
        <taxon>Aculeata</taxon>
        <taxon>Vespoidea</taxon>
        <taxon>Vespidae</taxon>
        <taxon>Polistinae</taxon>
        <taxon>Polistini</taxon>
        <taxon>Polistes</taxon>
    </lineage>
</organism>
<dbReference type="InterPro" id="IPR011604">
    <property type="entry name" value="PDDEXK-like_dom_sf"/>
</dbReference>
<dbReference type="Gene3D" id="3.90.320.10">
    <property type="match status" value="1"/>
</dbReference>
<reference evidence="3" key="1">
    <citation type="submission" date="2025-08" db="UniProtKB">
        <authorList>
            <consortium name="RefSeq"/>
        </authorList>
    </citation>
    <scope>IDENTIFICATION</scope>
    <source>
        <tissue evidence="3">Whole body</tissue>
    </source>
</reference>
<dbReference type="CDD" id="cd22343">
    <property type="entry name" value="PDDEXK_lambda_exonuclease-like"/>
    <property type="match status" value="1"/>
</dbReference>
<name>A0ABM1J899_POLDO</name>
<dbReference type="GeneID" id="107072893"/>
<feature type="domain" description="YqaJ viral recombinase" evidence="1">
    <location>
        <begin position="13"/>
        <end position="160"/>
    </location>
</feature>
<gene>
    <name evidence="3" type="primary">LOC107072893</name>
</gene>
<keyword evidence="2" id="KW-1185">Reference proteome</keyword>
<evidence type="ECO:0000259" key="1">
    <source>
        <dbReference type="Pfam" id="PF09588"/>
    </source>
</evidence>
<dbReference type="Proteomes" id="UP000694924">
    <property type="component" value="Unplaced"/>
</dbReference>
<sequence>MICKETAEFYSVWKKERQFRITGSDPTYKLFTYRNNKKSDWEQKSLQYFYPTAISNCYTKYGLINKLITRELYEKYINCKVVECGLVVAHNNSWLGSSPDGIVFDDLKPIKMIEIKCPYNGKKKTLEEVIPSLQYLVTVNNQLTLKKQHLYYAQIQIGMALLNLPTQLIF</sequence>